<protein>
    <submittedName>
        <fullName evidence="3">Uncharacterized protein</fullName>
    </submittedName>
</protein>
<feature type="compositionally biased region" description="Polar residues" evidence="1">
    <location>
        <begin position="1"/>
        <end position="17"/>
    </location>
</feature>
<feature type="region of interest" description="Disordered" evidence="1">
    <location>
        <begin position="1"/>
        <end position="21"/>
    </location>
</feature>
<organism evidence="3 4">
    <name type="scientific">Malus baccata</name>
    <name type="common">Siberian crab apple</name>
    <name type="synonym">Pyrus baccata</name>
    <dbReference type="NCBI Taxonomy" id="106549"/>
    <lineage>
        <taxon>Eukaryota</taxon>
        <taxon>Viridiplantae</taxon>
        <taxon>Streptophyta</taxon>
        <taxon>Embryophyta</taxon>
        <taxon>Tracheophyta</taxon>
        <taxon>Spermatophyta</taxon>
        <taxon>Magnoliopsida</taxon>
        <taxon>eudicotyledons</taxon>
        <taxon>Gunneridae</taxon>
        <taxon>Pentapetalae</taxon>
        <taxon>rosids</taxon>
        <taxon>fabids</taxon>
        <taxon>Rosales</taxon>
        <taxon>Rosaceae</taxon>
        <taxon>Amygdaloideae</taxon>
        <taxon>Maleae</taxon>
        <taxon>Malus</taxon>
    </lineage>
</organism>
<gene>
    <name evidence="3" type="ORF">C1H46_026073</name>
</gene>
<keyword evidence="2" id="KW-0812">Transmembrane</keyword>
<dbReference type="PANTHER" id="PTHR35130">
    <property type="entry name" value="MEDIATOR OF RNA POLYMERASE II TRANSCRIPTION SUBUNIT 16"/>
    <property type="match status" value="1"/>
</dbReference>
<feature type="transmembrane region" description="Helical" evidence="2">
    <location>
        <begin position="33"/>
        <end position="53"/>
    </location>
</feature>
<feature type="transmembrane region" description="Helical" evidence="2">
    <location>
        <begin position="59"/>
        <end position="80"/>
    </location>
</feature>
<dbReference type="EMBL" id="VIEB01000512">
    <property type="protein sequence ID" value="TQD88329.1"/>
    <property type="molecule type" value="Genomic_DNA"/>
</dbReference>
<keyword evidence="2" id="KW-1133">Transmembrane helix</keyword>
<evidence type="ECO:0000256" key="1">
    <source>
        <dbReference type="SAM" id="MobiDB-lite"/>
    </source>
</evidence>
<proteinExistence type="predicted"/>
<keyword evidence="2" id="KW-0472">Membrane</keyword>
<dbReference type="GO" id="GO:0016592">
    <property type="term" value="C:mediator complex"/>
    <property type="evidence" value="ECO:0007669"/>
    <property type="project" value="InterPro"/>
</dbReference>
<keyword evidence="4" id="KW-1185">Reference proteome</keyword>
<dbReference type="InterPro" id="IPR038836">
    <property type="entry name" value="MED16"/>
</dbReference>
<name>A0A540LPT1_MALBA</name>
<dbReference type="GO" id="GO:0006355">
    <property type="term" value="P:regulation of DNA-templated transcription"/>
    <property type="evidence" value="ECO:0007669"/>
    <property type="project" value="InterPro"/>
</dbReference>
<evidence type="ECO:0000313" key="4">
    <source>
        <dbReference type="Proteomes" id="UP000315295"/>
    </source>
</evidence>
<dbReference type="PANTHER" id="PTHR35130:SF1">
    <property type="entry name" value="MEDIATOR OF RNA POLYMERASE II TRANSCRIPTION SUBUNIT 16"/>
    <property type="match status" value="1"/>
</dbReference>
<dbReference type="STRING" id="106549.A0A540LPT1"/>
<comment type="caution">
    <text evidence="3">The sequence shown here is derived from an EMBL/GenBank/DDBJ whole genome shotgun (WGS) entry which is preliminary data.</text>
</comment>
<evidence type="ECO:0000256" key="2">
    <source>
        <dbReference type="SAM" id="Phobius"/>
    </source>
</evidence>
<reference evidence="3 4" key="1">
    <citation type="journal article" date="2019" name="G3 (Bethesda)">
        <title>Sequencing of a Wild Apple (Malus baccata) Genome Unravels the Differences Between Cultivated and Wild Apple Species Regarding Disease Resistance and Cold Tolerance.</title>
        <authorList>
            <person name="Chen X."/>
        </authorList>
    </citation>
    <scope>NUCLEOTIDE SEQUENCE [LARGE SCALE GENOMIC DNA]</scope>
    <source>
        <strain evidence="4">cv. Shandingzi</strain>
        <tissue evidence="3">Leaves</tissue>
    </source>
</reference>
<dbReference type="Proteomes" id="UP000315295">
    <property type="component" value="Unassembled WGS sequence"/>
</dbReference>
<dbReference type="AlphaFoldDB" id="A0A540LPT1"/>
<evidence type="ECO:0000313" key="3">
    <source>
        <dbReference type="EMBL" id="TQD88329.1"/>
    </source>
</evidence>
<sequence>MNSQKCFSNEADQSTPTHPCRQSPLISMTKRPFSSLTTATFIIITATILFAIIPPPAHAFGSGSTFAVISTFGFEILAGWKMSRRWWQGLRHPIVCYRRRQTVAIEPNISFSAIFSGRTSARTWLYTEMGRREELLTLNCGERRIDIGGFYDGWFQNFSAVAWCGKLNAIACASETCASIPSSNANAPFWIPIHIVIPERPTECAVFNVNADSPRDSVQFIEWSPTSCPRALLIANFHGRVTIWTQPSQVS</sequence>
<accession>A0A540LPT1</accession>